<keyword evidence="2" id="KW-1185">Reference proteome</keyword>
<dbReference type="OrthoDB" id="443402at2759"/>
<dbReference type="AlphaFoldDB" id="A0A136ILG8"/>
<evidence type="ECO:0008006" key="3">
    <source>
        <dbReference type="Google" id="ProtNLM"/>
    </source>
</evidence>
<organism evidence="1 2">
    <name type="scientific">Microdochium bolleyi</name>
    <dbReference type="NCBI Taxonomy" id="196109"/>
    <lineage>
        <taxon>Eukaryota</taxon>
        <taxon>Fungi</taxon>
        <taxon>Dikarya</taxon>
        <taxon>Ascomycota</taxon>
        <taxon>Pezizomycotina</taxon>
        <taxon>Sordariomycetes</taxon>
        <taxon>Xylariomycetidae</taxon>
        <taxon>Xylariales</taxon>
        <taxon>Microdochiaceae</taxon>
        <taxon>Microdochium</taxon>
    </lineage>
</organism>
<sequence length="312" mass="35286">MALGVAHLVERDEHSGPVYFDLLEQVDATMAFHHQKLHWNSKDEYLPTTIRDHAGTVALADHGIDTRRKARMHWSNFHSNEECIHPRNWADSFVSLAVQFGLRDYVSHALDALMARSPLQRSLASLKSSAKVKTGRPLLMYALAPHVPLATLAPHDLVTVPVVELLLDKGLCINEKFEGRTCWQAALAWVYDMFVTKGGHPISAAGGTNRDVKAVAETRAEICLLLLKRGADVNVMVEVNDTRTLWRSLMTDSEESEKEKRHITVTVALRKSFTQWVSEGMRTRLLATIKEIEERSEAEERKKGKKVFTWKK</sequence>
<evidence type="ECO:0000313" key="2">
    <source>
        <dbReference type="Proteomes" id="UP000070501"/>
    </source>
</evidence>
<accession>A0A136ILG8</accession>
<dbReference type="InterPro" id="IPR036770">
    <property type="entry name" value="Ankyrin_rpt-contain_sf"/>
</dbReference>
<reference evidence="2" key="1">
    <citation type="submission" date="2016-02" db="EMBL/GenBank/DDBJ databases">
        <title>Draft genome sequence of Microdochium bolleyi, a fungal endophyte of beachgrass.</title>
        <authorList>
            <consortium name="DOE Joint Genome Institute"/>
            <person name="David A.S."/>
            <person name="May G."/>
            <person name="Haridas S."/>
            <person name="Lim J."/>
            <person name="Wang M."/>
            <person name="Labutti K."/>
            <person name="Lipzen A."/>
            <person name="Barry K."/>
            <person name="Grigoriev I.V."/>
        </authorList>
    </citation>
    <scope>NUCLEOTIDE SEQUENCE [LARGE SCALE GENOMIC DNA]</scope>
    <source>
        <strain evidence="2">J235TASD1</strain>
    </source>
</reference>
<dbReference type="Gene3D" id="1.25.40.20">
    <property type="entry name" value="Ankyrin repeat-containing domain"/>
    <property type="match status" value="1"/>
</dbReference>
<protein>
    <recommendedName>
        <fullName evidence="3">Ankyrin repeat-containing domain protein</fullName>
    </recommendedName>
</protein>
<evidence type="ECO:0000313" key="1">
    <source>
        <dbReference type="EMBL" id="KXJ85479.1"/>
    </source>
</evidence>
<dbReference type="EMBL" id="KQ964281">
    <property type="protein sequence ID" value="KXJ85479.1"/>
    <property type="molecule type" value="Genomic_DNA"/>
</dbReference>
<gene>
    <name evidence="1" type="ORF">Micbo1qcDRAFT_169409</name>
</gene>
<proteinExistence type="predicted"/>
<dbReference type="InParanoid" id="A0A136ILG8"/>
<dbReference type="Proteomes" id="UP000070501">
    <property type="component" value="Unassembled WGS sequence"/>
</dbReference>
<name>A0A136ILG8_9PEZI</name>